<gene>
    <name evidence="2" type="ORF">NDU88_005562</name>
</gene>
<proteinExistence type="predicted"/>
<evidence type="ECO:0000256" key="1">
    <source>
        <dbReference type="SAM" id="MobiDB-lite"/>
    </source>
</evidence>
<evidence type="ECO:0000313" key="3">
    <source>
        <dbReference type="Proteomes" id="UP001066276"/>
    </source>
</evidence>
<dbReference type="Proteomes" id="UP001066276">
    <property type="component" value="Chromosome 7"/>
</dbReference>
<reference evidence="2" key="1">
    <citation type="journal article" date="2022" name="bioRxiv">
        <title>Sequencing and chromosome-scale assembly of the giantPleurodeles waltlgenome.</title>
        <authorList>
            <person name="Brown T."/>
            <person name="Elewa A."/>
            <person name="Iarovenko S."/>
            <person name="Subramanian E."/>
            <person name="Araus A.J."/>
            <person name="Petzold A."/>
            <person name="Susuki M."/>
            <person name="Suzuki K.-i.T."/>
            <person name="Hayashi T."/>
            <person name="Toyoda A."/>
            <person name="Oliveira C."/>
            <person name="Osipova E."/>
            <person name="Leigh N.D."/>
            <person name="Simon A."/>
            <person name="Yun M.H."/>
        </authorList>
    </citation>
    <scope>NUCLEOTIDE SEQUENCE</scope>
    <source>
        <strain evidence="2">20211129_DDA</strain>
        <tissue evidence="2">Liver</tissue>
    </source>
</reference>
<organism evidence="2 3">
    <name type="scientific">Pleurodeles waltl</name>
    <name type="common">Iberian ribbed newt</name>
    <dbReference type="NCBI Taxonomy" id="8319"/>
    <lineage>
        <taxon>Eukaryota</taxon>
        <taxon>Metazoa</taxon>
        <taxon>Chordata</taxon>
        <taxon>Craniata</taxon>
        <taxon>Vertebrata</taxon>
        <taxon>Euteleostomi</taxon>
        <taxon>Amphibia</taxon>
        <taxon>Batrachia</taxon>
        <taxon>Caudata</taxon>
        <taxon>Salamandroidea</taxon>
        <taxon>Salamandridae</taxon>
        <taxon>Pleurodelinae</taxon>
        <taxon>Pleurodeles</taxon>
    </lineage>
</organism>
<name>A0AAV7PJX8_PLEWA</name>
<dbReference type="EMBL" id="JANPWB010000011">
    <property type="protein sequence ID" value="KAJ1127159.1"/>
    <property type="molecule type" value="Genomic_DNA"/>
</dbReference>
<accession>A0AAV7PJX8</accession>
<sequence>MKLVEVFHAERLQTCLASCKGCRKGFWLLLWPGGTRMSPLGGRDRGGALQVREPSQKQAAPAEVPEQALGRRVNLSPREVTKGSPTTPEDNSEGCALQVRVSGPRLGCSQRKSWKSAQERLQITRYPAMQPSVGRQGLTSTKLGLKSHWTVGVTWTELLSSRDHARRAERGLRGPVMQSFGACGCRGKIPSTHGRFLQSSWCREEAGYPQSMHHLETVEKAGRMKRYKVASSRLATLLRFCRRPEQSAVDPLAEGEEGDAEELW</sequence>
<comment type="caution">
    <text evidence="2">The sequence shown here is derived from an EMBL/GenBank/DDBJ whole genome shotgun (WGS) entry which is preliminary data.</text>
</comment>
<keyword evidence="3" id="KW-1185">Reference proteome</keyword>
<feature type="region of interest" description="Disordered" evidence="1">
    <location>
        <begin position="41"/>
        <end position="94"/>
    </location>
</feature>
<evidence type="ECO:0000313" key="2">
    <source>
        <dbReference type="EMBL" id="KAJ1127159.1"/>
    </source>
</evidence>
<protein>
    <submittedName>
        <fullName evidence="2">Uncharacterized protein</fullName>
    </submittedName>
</protein>
<dbReference type="AlphaFoldDB" id="A0AAV7PJX8"/>